<evidence type="ECO:0000313" key="2">
    <source>
        <dbReference type="Proteomes" id="UP000002059"/>
    </source>
</evidence>
<dbReference type="GO" id="GO:0004553">
    <property type="term" value="F:hydrolase activity, hydrolyzing O-glycosyl compounds"/>
    <property type="evidence" value="ECO:0007669"/>
    <property type="project" value="InterPro"/>
</dbReference>
<dbReference type="RefSeq" id="XP_015703196.1">
    <property type="nucleotide sequence ID" value="XM_015847172.1"/>
</dbReference>
<dbReference type="PANTHER" id="PTHR43536:SF1">
    <property type="entry name" value="MANNOSYLGLYCOPROTEIN ENDO-BETA-MANNOSIDASE"/>
    <property type="match status" value="1"/>
</dbReference>
<dbReference type="EMBL" id="KN293997">
    <property type="protein sequence ID" value="KGQ01692.1"/>
    <property type="molecule type" value="Genomic_DNA"/>
</dbReference>
<keyword evidence="2" id="KW-1185">Reference proteome</keyword>
<dbReference type="OrthoDB" id="408532at2759"/>
<sequence>MASDEIELFSSDNLSRTAIAVKAKFHVPWLYREDYDLDPRRNSHFFLQTHGITTLKWDLTVVEDMMRSQSTYVQGPTVFSLKLIQPATTVILQLVLIDWNPYPPDNSTGVWWDVELSQTGLVSISSPPRIVTDFAEPGVREVKVTVKTDMRNNVAESMRGMPEGVIKGDGSSRITRAYALECPYYFFRSSERLSRTCRVVWHENGGTLRLGTPKLLDQTKPCITYPGRWEVLMIERFTRRCALVMGKPTSLEDYLTKVQTVDYEATLAQFESYAVRKSATRPATGLHMHILDVKWSLANYALESIRLPLKPHGIIIWNRNGHED</sequence>
<organism evidence="1 2">
    <name type="scientific">Paracoccidioides lutzii (strain ATCC MYA-826 / Pb01)</name>
    <name type="common">Paracoccidioides brasiliensis</name>
    <dbReference type="NCBI Taxonomy" id="502779"/>
    <lineage>
        <taxon>Eukaryota</taxon>
        <taxon>Fungi</taxon>
        <taxon>Dikarya</taxon>
        <taxon>Ascomycota</taxon>
        <taxon>Pezizomycotina</taxon>
        <taxon>Eurotiomycetes</taxon>
        <taxon>Eurotiomycetidae</taxon>
        <taxon>Onygenales</taxon>
        <taxon>Ajellomycetaceae</taxon>
        <taxon>Paracoccidioides</taxon>
    </lineage>
</organism>
<dbReference type="Proteomes" id="UP000002059">
    <property type="component" value="Partially assembled WGS sequence"/>
</dbReference>
<accession>A0A0A2V5V2</accession>
<reference evidence="1 2" key="1">
    <citation type="journal article" date="2011" name="PLoS Genet.">
        <title>Comparative genomic analysis of human fungal pathogens causing paracoccidioidomycosis.</title>
        <authorList>
            <person name="Desjardins C.A."/>
            <person name="Champion M.D."/>
            <person name="Holder J.W."/>
            <person name="Muszewska A."/>
            <person name="Goldberg J."/>
            <person name="Bailao A.M."/>
            <person name="Brigido M.M."/>
            <person name="Ferreira M.E."/>
            <person name="Garcia A.M."/>
            <person name="Grynberg M."/>
            <person name="Gujja S."/>
            <person name="Heiman D.I."/>
            <person name="Henn M.R."/>
            <person name="Kodira C.D."/>
            <person name="Leon-Narvaez H."/>
            <person name="Longo L.V."/>
            <person name="Ma L.J."/>
            <person name="Malavazi I."/>
            <person name="Matsuo A.L."/>
            <person name="Morais F.V."/>
            <person name="Pereira M."/>
            <person name="Rodriguez-Brito S."/>
            <person name="Sakthikumar S."/>
            <person name="Salem-Izacc S.M."/>
            <person name="Sykes S.M."/>
            <person name="Teixeira M.M."/>
            <person name="Vallejo M.C."/>
            <person name="Walter M.E."/>
            <person name="Yandava C."/>
            <person name="Young S."/>
            <person name="Zeng Q."/>
            <person name="Zucker J."/>
            <person name="Felipe M.S."/>
            <person name="Goldman G.H."/>
            <person name="Haas B.J."/>
            <person name="McEwen J.G."/>
            <person name="Nino-Vega G."/>
            <person name="Puccia R."/>
            <person name="San-Blas G."/>
            <person name="Soares C.M."/>
            <person name="Birren B.W."/>
            <person name="Cuomo C.A."/>
        </authorList>
    </citation>
    <scope>NUCLEOTIDE SEQUENCE [LARGE SCALE GENOMIC DNA]</scope>
    <source>
        <strain evidence="2">ATCC MYA-826 / Pb01</strain>
    </source>
</reference>
<evidence type="ECO:0000313" key="1">
    <source>
        <dbReference type="EMBL" id="KGQ01692.1"/>
    </source>
</evidence>
<dbReference type="KEGG" id="pbl:PAAG_11538"/>
<dbReference type="HOGENOM" id="CLU_858167_0_0_1"/>
<dbReference type="InterPro" id="IPR043534">
    <property type="entry name" value="EBDG/EBM"/>
</dbReference>
<dbReference type="PANTHER" id="PTHR43536">
    <property type="entry name" value="MANNOSYLGLYCOPROTEIN ENDO-BETA-MANNOSIDASE"/>
    <property type="match status" value="1"/>
</dbReference>
<dbReference type="AlphaFoldDB" id="A0A0A2V5V2"/>
<dbReference type="STRING" id="502779.A0A0A2V5V2"/>
<dbReference type="GeneID" id="9098402"/>
<proteinExistence type="predicted"/>
<protein>
    <submittedName>
        <fullName evidence="1">Uncharacterized protein</fullName>
    </submittedName>
</protein>
<gene>
    <name evidence="1" type="ORF">PAAG_11538</name>
</gene>
<name>A0A0A2V5V2_PARBA</name>
<dbReference type="VEuPathDB" id="FungiDB:PAAG_11538"/>